<feature type="signal peptide" evidence="1">
    <location>
        <begin position="1"/>
        <end position="19"/>
    </location>
</feature>
<feature type="chain" id="PRO_5040375273" evidence="1">
    <location>
        <begin position="20"/>
        <end position="172"/>
    </location>
</feature>
<dbReference type="EMBL" id="CAJVQA010025254">
    <property type="protein sequence ID" value="CAG8785360.1"/>
    <property type="molecule type" value="Genomic_DNA"/>
</dbReference>
<feature type="non-terminal residue" evidence="2">
    <location>
        <position position="172"/>
    </location>
</feature>
<dbReference type="AlphaFoldDB" id="A0A9N9JJH1"/>
<reference evidence="2" key="1">
    <citation type="submission" date="2021-06" db="EMBL/GenBank/DDBJ databases">
        <authorList>
            <person name="Kallberg Y."/>
            <person name="Tangrot J."/>
            <person name="Rosling A."/>
        </authorList>
    </citation>
    <scope>NUCLEOTIDE SEQUENCE</scope>
    <source>
        <strain evidence="2">FL966</strain>
    </source>
</reference>
<evidence type="ECO:0000313" key="2">
    <source>
        <dbReference type="EMBL" id="CAG8785360.1"/>
    </source>
</evidence>
<keyword evidence="3" id="KW-1185">Reference proteome</keyword>
<proteinExistence type="predicted"/>
<comment type="caution">
    <text evidence="2">The sequence shown here is derived from an EMBL/GenBank/DDBJ whole genome shotgun (WGS) entry which is preliminary data.</text>
</comment>
<name>A0A9N9JJH1_9GLOM</name>
<gene>
    <name evidence="2" type="ORF">CPELLU_LOCUS16650</name>
</gene>
<dbReference type="OrthoDB" id="2440309at2759"/>
<evidence type="ECO:0000256" key="1">
    <source>
        <dbReference type="SAM" id="SignalP"/>
    </source>
</evidence>
<keyword evidence="1" id="KW-0732">Signal</keyword>
<accession>A0A9N9JJH1</accession>
<evidence type="ECO:0000313" key="3">
    <source>
        <dbReference type="Proteomes" id="UP000789759"/>
    </source>
</evidence>
<protein>
    <submittedName>
        <fullName evidence="2">17169_t:CDS:1</fullName>
    </submittedName>
</protein>
<organism evidence="2 3">
    <name type="scientific">Cetraspora pellucida</name>
    <dbReference type="NCBI Taxonomy" id="1433469"/>
    <lineage>
        <taxon>Eukaryota</taxon>
        <taxon>Fungi</taxon>
        <taxon>Fungi incertae sedis</taxon>
        <taxon>Mucoromycota</taxon>
        <taxon>Glomeromycotina</taxon>
        <taxon>Glomeromycetes</taxon>
        <taxon>Diversisporales</taxon>
        <taxon>Gigasporaceae</taxon>
        <taxon>Cetraspora</taxon>
    </lineage>
</organism>
<dbReference type="Proteomes" id="UP000789759">
    <property type="component" value="Unassembled WGS sequence"/>
</dbReference>
<sequence>SGRMHLVVVSSLIAEIARMSLLGALLPLDESKALKRKLNEGEMIIDAGNNPFYVSEHGKNPKGTRKMRYSREKGSEKSFKDYDPEILPRSCLLLILLSAFSGTLFFTNSCKEYDIQLNRATSGAATRPGSSCLVNGISVLNSDIKPPGCTPPQQQKDRLKVQLRGINPSINC</sequence>